<reference evidence="1" key="1">
    <citation type="journal article" date="2015" name="Nat. Genet.">
        <title>The pineapple genome and the evolution of CAM photosynthesis.</title>
        <authorList>
            <person name="Ming R."/>
            <person name="VanBuren R."/>
            <person name="Wai C.M."/>
            <person name="Tang H."/>
            <person name="Schatz M.C."/>
            <person name="Bowers J.E."/>
            <person name="Lyons E."/>
            <person name="Wang M.L."/>
            <person name="Chen J."/>
            <person name="Biggers E."/>
            <person name="Zhang J."/>
            <person name="Huang L."/>
            <person name="Zhang L."/>
            <person name="Miao W."/>
            <person name="Zhang J."/>
            <person name="Ye Z."/>
            <person name="Miao C."/>
            <person name="Lin Z."/>
            <person name="Wang H."/>
            <person name="Zhou H."/>
            <person name="Yim W.C."/>
            <person name="Priest H.D."/>
            <person name="Zheng C."/>
            <person name="Woodhouse M."/>
            <person name="Edger P.P."/>
            <person name="Guyot R."/>
            <person name="Guo H.B."/>
            <person name="Guo H."/>
            <person name="Zheng G."/>
            <person name="Singh R."/>
            <person name="Sharma A."/>
            <person name="Min X."/>
            <person name="Zheng Y."/>
            <person name="Lee H."/>
            <person name="Gurtowski J."/>
            <person name="Sedlazeck F.J."/>
            <person name="Harkess A."/>
            <person name="McKain M.R."/>
            <person name="Liao Z."/>
            <person name="Fang J."/>
            <person name="Liu J."/>
            <person name="Zhang X."/>
            <person name="Zhang Q."/>
            <person name="Hu W."/>
            <person name="Qin Y."/>
            <person name="Wang K."/>
            <person name="Chen L.Y."/>
            <person name="Shirley N."/>
            <person name="Lin Y.R."/>
            <person name="Liu L.Y."/>
            <person name="Hernandez A.G."/>
            <person name="Wright C.L."/>
            <person name="Bulone V."/>
            <person name="Tuskan G.A."/>
            <person name="Heath K."/>
            <person name="Zee F."/>
            <person name="Moore P.H."/>
            <person name="Sunkar R."/>
            <person name="Leebens-Mack J.H."/>
            <person name="Mockler T."/>
            <person name="Bennetzen J.L."/>
            <person name="Freeling M."/>
            <person name="Sankoff D."/>
            <person name="Paterson A.H."/>
            <person name="Zhu X."/>
            <person name="Yang X."/>
            <person name="Smith J.A."/>
            <person name="Cushman J.C."/>
            <person name="Paull R.E."/>
            <person name="Yu Q."/>
        </authorList>
    </citation>
    <scope>NUCLEOTIDE SEQUENCE [LARGE SCALE GENOMIC DNA]</scope>
    <source>
        <strain evidence="1">cv. F153</strain>
    </source>
</reference>
<evidence type="ECO:0000313" key="2">
    <source>
        <dbReference type="RefSeq" id="XP_020110286.1"/>
    </source>
</evidence>
<reference evidence="2 3" key="2">
    <citation type="submission" date="2025-04" db="UniProtKB">
        <authorList>
            <consortium name="RefSeq"/>
        </authorList>
    </citation>
    <scope>IDENTIFICATION</scope>
    <source>
        <tissue evidence="2 3">Leaf</tissue>
    </source>
</reference>
<gene>
    <name evidence="2 3" type="primary">LOC109725493</name>
</gene>
<dbReference type="Gramene" id="Aco014777.1.mrna1">
    <property type="protein sequence ID" value="Aco014777.1.mrna1.cds1"/>
    <property type="gene ID" value="Aco014777.1.path1"/>
</dbReference>
<proteinExistence type="predicted"/>
<organism evidence="3">
    <name type="scientific">Ananas comosus</name>
    <name type="common">Pineapple</name>
    <name type="synonym">Ananas ananas</name>
    <dbReference type="NCBI Taxonomy" id="4615"/>
    <lineage>
        <taxon>Eukaryota</taxon>
        <taxon>Viridiplantae</taxon>
        <taxon>Streptophyta</taxon>
        <taxon>Embryophyta</taxon>
        <taxon>Tracheophyta</taxon>
        <taxon>Spermatophyta</taxon>
        <taxon>Magnoliopsida</taxon>
        <taxon>Liliopsida</taxon>
        <taxon>Poales</taxon>
        <taxon>Bromeliaceae</taxon>
        <taxon>Bromelioideae</taxon>
        <taxon>Ananas</taxon>
    </lineage>
</organism>
<sequence>MTRTRVDSRPATCQPTSALRVSSSNWNGMKRKAKRKKVPLGVAEGDRKDETCPVCLEHPHNAVLLLCSSYDKGCRPFMCGTGRRHSNCFEQFTKVRTKATGDELEGATELACPLCRSQLKGWTVVEPVRQYLNRKKRSCMQDGCSFSGTFKAMCKHVRSEHPKAKPRAVDPVLEQKWKQLEDESEQQDVISTISSLMPGAVVLGDYVVDGRDYRRHGYRPYSFDRRRLAYFRSQVGRVHLGHRTPPRSSPAGMRLGLVSFRRGMPERARDSYRS</sequence>
<dbReference type="PANTHER" id="PTHR31197">
    <property type="entry name" value="OS01G0612600 PROTEIN"/>
    <property type="match status" value="1"/>
</dbReference>
<evidence type="ECO:0000313" key="1">
    <source>
        <dbReference type="Proteomes" id="UP000515123"/>
    </source>
</evidence>
<dbReference type="Proteomes" id="UP000515123">
    <property type="component" value="Linkage group 20"/>
</dbReference>
<dbReference type="Pfam" id="PF07800">
    <property type="entry name" value="DUF1644"/>
    <property type="match status" value="2"/>
</dbReference>
<evidence type="ECO:0000313" key="3">
    <source>
        <dbReference type="RefSeq" id="XP_020110287.1"/>
    </source>
</evidence>
<dbReference type="GeneID" id="109725493"/>
<dbReference type="RefSeq" id="XP_020110286.1">
    <property type="nucleotide sequence ID" value="XM_020254697.1"/>
</dbReference>
<accession>A0A6P5GR51</accession>
<dbReference type="Gene3D" id="3.30.40.10">
    <property type="entry name" value="Zinc/RING finger domain, C3HC4 (zinc finger)"/>
    <property type="match status" value="1"/>
</dbReference>
<dbReference type="RefSeq" id="XP_020110287.1">
    <property type="nucleotide sequence ID" value="XM_020254698.1"/>
</dbReference>
<dbReference type="OrthoDB" id="1921166at2759"/>
<dbReference type="InterPro" id="IPR012866">
    <property type="entry name" value="DUF1644"/>
</dbReference>
<dbReference type="PANTHER" id="PTHR31197:SF12">
    <property type="entry name" value="OS02G0770600 PROTEIN"/>
    <property type="match status" value="1"/>
</dbReference>
<dbReference type="InterPro" id="IPR013083">
    <property type="entry name" value="Znf_RING/FYVE/PHD"/>
</dbReference>
<protein>
    <submittedName>
        <fullName evidence="2 3">Uncharacterized protein LOC109725493 isoform X1</fullName>
    </submittedName>
</protein>
<dbReference type="AlphaFoldDB" id="A0A6P5GR51"/>
<keyword evidence="1" id="KW-1185">Reference proteome</keyword>
<name>A0A6P5GR51_ANACO</name>